<evidence type="ECO:0000256" key="7">
    <source>
        <dbReference type="SAM" id="MobiDB-lite"/>
    </source>
</evidence>
<comment type="subcellular location">
    <subcellularLocation>
        <location evidence="1 6">Endoplasmic reticulum membrane</location>
        <topology evidence="1 6">Multi-pass membrane protein</topology>
    </subcellularLocation>
</comment>
<evidence type="ECO:0000256" key="6">
    <source>
        <dbReference type="RuleBase" id="RU363132"/>
    </source>
</evidence>
<dbReference type="Proteomes" id="UP001293593">
    <property type="component" value="Unassembled WGS sequence"/>
</dbReference>
<dbReference type="PANTHER" id="PTHR46626">
    <property type="entry name" value="RETICULON-LIKE PROTEIN B17"/>
    <property type="match status" value="1"/>
</dbReference>
<keyword evidence="10" id="KW-1185">Reference proteome</keyword>
<sequence>MEPTRKRVIPSTTAPTSPTTVVVAAGSEWESRMKTDEGRGGIKVFNGDDNSDEVASNAATGNSTRFMRSTVAVNAKRRTLKSESSAQKNCDEQCKELSVSSDGIKKSPIPARKSRTEAAPIQARKLRSADASKDVGESASEGGERSLRKSKSDTTRTSDQNNAKSSVGENNSSVQLRKTKSASDPISDESSNEINGGIENVPSQNEKDDDSDENCKDFEVCEEKPISSSTDNVSVPKCCPELSVPAEGDADALVDEEAEEDEDEEGDAVDETIETETEESFDVKEINIPIEPKIVKESENNQAENEQEKKMVVKKPENNNNKVANELDKKVVVKEPEKKAVIDDPVNKKALNVNQPEPKRIQNVNVNANQPEPKRIQNVNVNANQPEPKRIQNVNQPEPKRIQSVNVNQPESKRIQSTFKRFQQNNERTASIPAVTVKQSPPARRHSTIYQNFSKDNSHSKAEYHSFPQTQSKLQSLVDLIMWREISRSAFVFGIGTFVITSSSYAQDIDVSFISVMSYLSLVYLAVIFLYRSLICRGVIDVDDKNYVLGEEEATWVLKLILPYLNELLSKLRALFSGDPGTTMKLAVLLFVLARCGNSITIWKMAKFGFFGVFTIPKVCSSYSAQLTAYGNFWVRRFRDAWDSCSHKKAVALGIFSLVWNLSSVVARTWAVFVLFVAFKYYQQHYMVRDEYVENEDEEVEEEAAADEMDTWQAACGGKNQGLAPIKLKKGF</sequence>
<proteinExistence type="predicted"/>
<feature type="compositionally biased region" description="Polar residues" evidence="7">
    <location>
        <begin position="157"/>
        <end position="185"/>
    </location>
</feature>
<evidence type="ECO:0000256" key="2">
    <source>
        <dbReference type="ARBA" id="ARBA00022692"/>
    </source>
</evidence>
<feature type="compositionally biased region" description="Polar residues" evidence="7">
    <location>
        <begin position="53"/>
        <end position="62"/>
    </location>
</feature>
<feature type="compositionally biased region" description="Basic and acidic residues" evidence="7">
    <location>
        <begin position="127"/>
        <end position="156"/>
    </location>
</feature>
<feature type="transmembrane region" description="Helical" evidence="6">
    <location>
        <begin position="650"/>
        <end position="679"/>
    </location>
</feature>
<evidence type="ECO:0000313" key="9">
    <source>
        <dbReference type="EMBL" id="KAK4265373.1"/>
    </source>
</evidence>
<dbReference type="PROSITE" id="PS50845">
    <property type="entry name" value="RETICULON"/>
    <property type="match status" value="1"/>
</dbReference>
<dbReference type="GO" id="GO:0005789">
    <property type="term" value="C:endoplasmic reticulum membrane"/>
    <property type="evidence" value="ECO:0007669"/>
    <property type="project" value="UniProtKB-SubCell"/>
</dbReference>
<dbReference type="EMBL" id="JAWXYG010000008">
    <property type="protein sequence ID" value="KAK4265373.1"/>
    <property type="molecule type" value="Genomic_DNA"/>
</dbReference>
<gene>
    <name evidence="9" type="ORF">QN277_026433</name>
</gene>
<reference evidence="9" key="1">
    <citation type="submission" date="2023-10" db="EMBL/GenBank/DDBJ databases">
        <title>Chromosome-level genome of the transformable northern wattle, Acacia crassicarpa.</title>
        <authorList>
            <person name="Massaro I."/>
            <person name="Sinha N.R."/>
            <person name="Poethig S."/>
            <person name="Leichty A.R."/>
        </authorList>
    </citation>
    <scope>NUCLEOTIDE SEQUENCE</scope>
    <source>
        <strain evidence="9">Acra3RX</strain>
        <tissue evidence="9">Leaf</tissue>
    </source>
</reference>
<dbReference type="InterPro" id="IPR003388">
    <property type="entry name" value="Reticulon"/>
</dbReference>
<feature type="transmembrane region" description="Helical" evidence="6">
    <location>
        <begin position="512"/>
        <end position="531"/>
    </location>
</feature>
<keyword evidence="3 6" id="KW-0256">Endoplasmic reticulum</keyword>
<organism evidence="9 10">
    <name type="scientific">Acacia crassicarpa</name>
    <name type="common">northern wattle</name>
    <dbReference type="NCBI Taxonomy" id="499986"/>
    <lineage>
        <taxon>Eukaryota</taxon>
        <taxon>Viridiplantae</taxon>
        <taxon>Streptophyta</taxon>
        <taxon>Embryophyta</taxon>
        <taxon>Tracheophyta</taxon>
        <taxon>Spermatophyta</taxon>
        <taxon>Magnoliopsida</taxon>
        <taxon>eudicotyledons</taxon>
        <taxon>Gunneridae</taxon>
        <taxon>Pentapetalae</taxon>
        <taxon>rosids</taxon>
        <taxon>fabids</taxon>
        <taxon>Fabales</taxon>
        <taxon>Fabaceae</taxon>
        <taxon>Caesalpinioideae</taxon>
        <taxon>mimosoid clade</taxon>
        <taxon>Acacieae</taxon>
        <taxon>Acacia</taxon>
    </lineage>
</organism>
<dbReference type="AlphaFoldDB" id="A0AAE1MKQ2"/>
<keyword evidence="2 6" id="KW-0812">Transmembrane</keyword>
<feature type="compositionally biased region" description="Low complexity" evidence="7">
    <location>
        <begin position="10"/>
        <end position="20"/>
    </location>
</feature>
<comment type="caution">
    <text evidence="9">The sequence shown here is derived from an EMBL/GenBank/DDBJ whole genome shotgun (WGS) entry which is preliminary data.</text>
</comment>
<feature type="compositionally biased region" description="Basic and acidic residues" evidence="7">
    <location>
        <begin position="213"/>
        <end position="225"/>
    </location>
</feature>
<feature type="region of interest" description="Disordered" evidence="7">
    <location>
        <begin position="38"/>
        <end position="62"/>
    </location>
</feature>
<keyword evidence="4 6" id="KW-1133">Transmembrane helix</keyword>
<feature type="region of interest" description="Disordered" evidence="7">
    <location>
        <begin position="1"/>
        <end position="20"/>
    </location>
</feature>
<evidence type="ECO:0000256" key="4">
    <source>
        <dbReference type="ARBA" id="ARBA00022989"/>
    </source>
</evidence>
<keyword evidence="5 6" id="KW-0472">Membrane</keyword>
<evidence type="ECO:0000256" key="5">
    <source>
        <dbReference type="ARBA" id="ARBA00023136"/>
    </source>
</evidence>
<feature type="region of interest" description="Disordered" evidence="7">
    <location>
        <begin position="77"/>
        <end position="329"/>
    </location>
</feature>
<feature type="compositionally biased region" description="Basic and acidic residues" evidence="7">
    <location>
        <begin position="306"/>
        <end position="317"/>
    </location>
</feature>
<evidence type="ECO:0000313" key="10">
    <source>
        <dbReference type="Proteomes" id="UP001293593"/>
    </source>
</evidence>
<dbReference type="Pfam" id="PF02453">
    <property type="entry name" value="Reticulon"/>
    <property type="match status" value="1"/>
</dbReference>
<evidence type="ECO:0000259" key="8">
    <source>
        <dbReference type="PROSITE" id="PS50845"/>
    </source>
</evidence>
<protein>
    <recommendedName>
        <fullName evidence="6">Reticulon-like protein</fullName>
    </recommendedName>
</protein>
<feature type="transmembrane region" description="Helical" evidence="6">
    <location>
        <begin position="608"/>
        <end position="630"/>
    </location>
</feature>
<accession>A0AAE1MKQ2</accession>
<dbReference type="InterPro" id="IPR044647">
    <property type="entry name" value="RTNLB17/18/21"/>
</dbReference>
<evidence type="ECO:0000256" key="3">
    <source>
        <dbReference type="ARBA" id="ARBA00022824"/>
    </source>
</evidence>
<feature type="compositionally biased region" description="Acidic residues" evidence="7">
    <location>
        <begin position="248"/>
        <end position="280"/>
    </location>
</feature>
<evidence type="ECO:0000256" key="1">
    <source>
        <dbReference type="ARBA" id="ARBA00004477"/>
    </source>
</evidence>
<name>A0AAE1MKQ2_9FABA</name>
<dbReference type="PANTHER" id="PTHR46626:SF1">
    <property type="entry name" value="RETICULON-LIKE PROTEIN B21"/>
    <property type="match status" value="1"/>
</dbReference>
<feature type="domain" description="Reticulon" evidence="8">
    <location>
        <begin position="477"/>
        <end position="630"/>
    </location>
</feature>